<dbReference type="InterPro" id="IPR051448">
    <property type="entry name" value="CdaR-like_regulators"/>
</dbReference>
<organism evidence="3 4">
    <name type="scientific">Paraburkholderia polaris</name>
    <dbReference type="NCBI Taxonomy" id="2728848"/>
    <lineage>
        <taxon>Bacteria</taxon>
        <taxon>Pseudomonadati</taxon>
        <taxon>Pseudomonadota</taxon>
        <taxon>Betaproteobacteria</taxon>
        <taxon>Burkholderiales</taxon>
        <taxon>Burkholderiaceae</taxon>
        <taxon>Paraburkholderia</taxon>
    </lineage>
</organism>
<dbReference type="InterPro" id="IPR025736">
    <property type="entry name" value="PucR_C-HTH_dom"/>
</dbReference>
<dbReference type="Pfam" id="PF07905">
    <property type="entry name" value="PucR"/>
    <property type="match status" value="1"/>
</dbReference>
<dbReference type="Proteomes" id="UP000544134">
    <property type="component" value="Unassembled WGS sequence"/>
</dbReference>
<dbReference type="Gene3D" id="1.10.10.2840">
    <property type="entry name" value="PucR C-terminal helix-turn-helix domain"/>
    <property type="match status" value="1"/>
</dbReference>
<evidence type="ECO:0008006" key="5">
    <source>
        <dbReference type="Google" id="ProtNLM"/>
    </source>
</evidence>
<dbReference type="PANTHER" id="PTHR33744:SF7">
    <property type="entry name" value="PUCR FAMILY TRANSCRIPTIONAL REGULATOR"/>
    <property type="match status" value="1"/>
</dbReference>
<gene>
    <name evidence="3" type="ORF">HHL24_13845</name>
</gene>
<evidence type="ECO:0000259" key="1">
    <source>
        <dbReference type="Pfam" id="PF07905"/>
    </source>
</evidence>
<dbReference type="AlphaFoldDB" id="A0A848I9P1"/>
<comment type="caution">
    <text evidence="3">The sequence shown here is derived from an EMBL/GenBank/DDBJ whole genome shotgun (WGS) entry which is preliminary data.</text>
</comment>
<evidence type="ECO:0000313" key="3">
    <source>
        <dbReference type="EMBL" id="NML99021.1"/>
    </source>
</evidence>
<dbReference type="InterPro" id="IPR012914">
    <property type="entry name" value="PucR_dom"/>
</dbReference>
<feature type="domain" description="Purine catabolism PurC-like" evidence="1">
    <location>
        <begin position="16"/>
        <end position="122"/>
    </location>
</feature>
<proteinExistence type="predicted"/>
<keyword evidence="4" id="KW-1185">Reference proteome</keyword>
<evidence type="ECO:0000259" key="2">
    <source>
        <dbReference type="Pfam" id="PF13556"/>
    </source>
</evidence>
<dbReference type="RefSeq" id="WP_169486021.1">
    <property type="nucleotide sequence ID" value="NZ_JABBGJ010000013.1"/>
</dbReference>
<sequence length="525" mass="57457">MGLTVEEASSIGGMRQGRLLAGKKGLSNIVSHVNVLEAVTEDDDHWDIRNHLFLTTFNFAGNDTNRQVELIRQLSRGGCVALVFQVGLVAPLRPAVLHAADELSLPLFELPLSVDYADILTPLICAVQGENGYLVREASLVQQQLLKEMLNGGGLGSLVSLLAGHFRRSVAVVDNRGVLYASSDDWVGADVIAHLPQYVAPAKTIVRRSAWITALARRPDIPIEGFLIVNSPDAVAPSALEAAMLDQGAALLTLELAKLRVADETYAEPFRTWMRYLLAGDFETARTFASAQSLDLASLRVAVMFQRVQPSQESWTSGDPETRSAWQAIYATEEKPLVFEWEGRLLWLPSIAPSASLAEVRIAVDTKVRRVWDRLVDNGIAVWRIASGAPVGSANLLHQSVQDAEAVFALDTPEHVNGPVAYDDVAIDILFRQIVSQPAAQRWVESVVGRLASHDLLQRSELVLTLETFFDSGQSHKLAAHRLGIHPKTLKYRLDKIEQIMGGLPIRDGSQFALHLALKLSRSSG</sequence>
<protein>
    <recommendedName>
        <fullName evidence="5">PucR family transcriptional regulator</fullName>
    </recommendedName>
</protein>
<dbReference type="PANTHER" id="PTHR33744">
    <property type="entry name" value="CARBOHYDRATE DIACID REGULATOR"/>
    <property type="match status" value="1"/>
</dbReference>
<dbReference type="Pfam" id="PF13556">
    <property type="entry name" value="HTH_30"/>
    <property type="match status" value="1"/>
</dbReference>
<evidence type="ECO:0000313" key="4">
    <source>
        <dbReference type="Proteomes" id="UP000544134"/>
    </source>
</evidence>
<accession>A0A848I9P1</accession>
<dbReference type="EMBL" id="JABBGJ010000013">
    <property type="protein sequence ID" value="NML99021.1"/>
    <property type="molecule type" value="Genomic_DNA"/>
</dbReference>
<reference evidence="3 4" key="1">
    <citation type="submission" date="2020-04" db="EMBL/GenBank/DDBJ databases">
        <title>Paraburkholderia sp. RP-4-7 isolated from soil.</title>
        <authorList>
            <person name="Dahal R.H."/>
        </authorList>
    </citation>
    <scope>NUCLEOTIDE SEQUENCE [LARGE SCALE GENOMIC DNA]</scope>
    <source>
        <strain evidence="3 4">RP-4-7</strain>
    </source>
</reference>
<name>A0A848I9P1_9BURK</name>
<feature type="domain" description="PucR C-terminal helix-turn-helix" evidence="2">
    <location>
        <begin position="462"/>
        <end position="520"/>
    </location>
</feature>
<dbReference type="InterPro" id="IPR042070">
    <property type="entry name" value="PucR_C-HTH_sf"/>
</dbReference>